<gene>
    <name evidence="1" type="ORF">Q5P01_002039</name>
</gene>
<comment type="caution">
    <text evidence="1">The sequence shown here is derived from an EMBL/GenBank/DDBJ whole genome shotgun (WGS) entry which is preliminary data.</text>
</comment>
<organism evidence="1 2">
    <name type="scientific">Channa striata</name>
    <name type="common">Snakehead murrel</name>
    <name type="synonym">Ophicephalus striatus</name>
    <dbReference type="NCBI Taxonomy" id="64152"/>
    <lineage>
        <taxon>Eukaryota</taxon>
        <taxon>Metazoa</taxon>
        <taxon>Chordata</taxon>
        <taxon>Craniata</taxon>
        <taxon>Vertebrata</taxon>
        <taxon>Euteleostomi</taxon>
        <taxon>Actinopterygii</taxon>
        <taxon>Neopterygii</taxon>
        <taxon>Teleostei</taxon>
        <taxon>Neoteleostei</taxon>
        <taxon>Acanthomorphata</taxon>
        <taxon>Anabantaria</taxon>
        <taxon>Anabantiformes</taxon>
        <taxon>Channoidei</taxon>
        <taxon>Channidae</taxon>
        <taxon>Channa</taxon>
    </lineage>
</organism>
<accession>A0AA88NLT3</accession>
<evidence type="ECO:0000313" key="1">
    <source>
        <dbReference type="EMBL" id="KAK2862506.1"/>
    </source>
</evidence>
<proteinExistence type="predicted"/>
<reference evidence="1" key="1">
    <citation type="submission" date="2023-07" db="EMBL/GenBank/DDBJ databases">
        <title>Chromosome-level Genome Assembly of Striped Snakehead (Channa striata).</title>
        <authorList>
            <person name="Liu H."/>
        </authorList>
    </citation>
    <scope>NUCLEOTIDE SEQUENCE</scope>
    <source>
        <strain evidence="1">Gz</strain>
        <tissue evidence="1">Muscle</tissue>
    </source>
</reference>
<protein>
    <submittedName>
        <fullName evidence="1">Uncharacterized protein</fullName>
    </submittedName>
</protein>
<dbReference type="EMBL" id="JAUPFM010000001">
    <property type="protein sequence ID" value="KAK2862506.1"/>
    <property type="molecule type" value="Genomic_DNA"/>
</dbReference>
<dbReference type="AlphaFoldDB" id="A0AA88NLT3"/>
<evidence type="ECO:0000313" key="2">
    <source>
        <dbReference type="Proteomes" id="UP001187415"/>
    </source>
</evidence>
<sequence>MVVRFPKKTLDPESVSSFAERVKVFEWLAKETDYITQKPCRSATSWLPPLWECFPFKQTRSCRRWRRVCKGVKETAVLNESVELGDVKTLKRH</sequence>
<name>A0AA88NLT3_CHASR</name>
<keyword evidence="2" id="KW-1185">Reference proteome</keyword>
<dbReference type="Proteomes" id="UP001187415">
    <property type="component" value="Unassembled WGS sequence"/>
</dbReference>